<evidence type="ECO:0000313" key="1">
    <source>
        <dbReference type="EMBL" id="GGU14180.1"/>
    </source>
</evidence>
<dbReference type="EMBL" id="BMRE01000001">
    <property type="protein sequence ID" value="GGU14180.1"/>
    <property type="molecule type" value="Genomic_DNA"/>
</dbReference>
<comment type="caution">
    <text evidence="1">The sequence shown here is derived from an EMBL/GenBank/DDBJ whole genome shotgun (WGS) entry which is preliminary data.</text>
</comment>
<proteinExistence type="predicted"/>
<reference evidence="2" key="1">
    <citation type="journal article" date="2019" name="Int. J. Syst. Evol. Microbiol.">
        <title>The Global Catalogue of Microorganisms (GCM) 10K type strain sequencing project: providing services to taxonomists for standard genome sequencing and annotation.</title>
        <authorList>
            <consortium name="The Broad Institute Genomics Platform"/>
            <consortium name="The Broad Institute Genome Sequencing Center for Infectious Disease"/>
            <person name="Wu L."/>
            <person name="Ma J."/>
        </authorList>
    </citation>
    <scope>NUCLEOTIDE SEQUENCE [LARGE SCALE GENOMIC DNA]</scope>
    <source>
        <strain evidence="2">JCM 3296</strain>
    </source>
</reference>
<name>A0ABQ2U9C2_9PSEU</name>
<dbReference type="RefSeq" id="WP_189251582.1">
    <property type="nucleotide sequence ID" value="NZ_BMRE01000001.1"/>
</dbReference>
<sequence length="60" mass="6488">MESVVLLIDAAGPRSRHRRDETRPGCLRGLLAVPGLLVRRLGAAVRRAAAHLCHHVALVC</sequence>
<accession>A0ABQ2U9C2</accession>
<keyword evidence="2" id="KW-1185">Reference proteome</keyword>
<dbReference type="Proteomes" id="UP000649573">
    <property type="component" value="Unassembled WGS sequence"/>
</dbReference>
<protein>
    <submittedName>
        <fullName evidence="1">Uncharacterized protein</fullName>
    </submittedName>
</protein>
<gene>
    <name evidence="1" type="ORF">GCM10010178_01940</name>
</gene>
<evidence type="ECO:0000313" key="2">
    <source>
        <dbReference type="Proteomes" id="UP000649573"/>
    </source>
</evidence>
<organism evidence="1 2">
    <name type="scientific">Lentzea flava</name>
    <dbReference type="NCBI Taxonomy" id="103732"/>
    <lineage>
        <taxon>Bacteria</taxon>
        <taxon>Bacillati</taxon>
        <taxon>Actinomycetota</taxon>
        <taxon>Actinomycetes</taxon>
        <taxon>Pseudonocardiales</taxon>
        <taxon>Pseudonocardiaceae</taxon>
        <taxon>Lentzea</taxon>
    </lineage>
</organism>